<evidence type="ECO:0000313" key="1">
    <source>
        <dbReference type="EMBL" id="EGV61411.1"/>
    </source>
</evidence>
<dbReference type="KEGG" id="cten:18250383"/>
<keyword evidence="2" id="KW-1185">Reference proteome</keyword>
<proteinExistence type="predicted"/>
<dbReference type="RefSeq" id="XP_006687581.1">
    <property type="nucleotide sequence ID" value="XM_006687518.1"/>
</dbReference>
<dbReference type="GeneID" id="18250383"/>
<evidence type="ECO:0000313" key="2">
    <source>
        <dbReference type="Proteomes" id="UP000000707"/>
    </source>
</evidence>
<dbReference type="OrthoDB" id="4062597at2759"/>
<protein>
    <submittedName>
        <fullName evidence="1">Uncharacterized protein</fullName>
    </submittedName>
</protein>
<accession>G3BAI7</accession>
<dbReference type="Proteomes" id="UP000000707">
    <property type="component" value="Unassembled WGS sequence"/>
</dbReference>
<reference evidence="1 2" key="1">
    <citation type="journal article" date="2011" name="Proc. Natl. Acad. Sci. U.S.A.">
        <title>Comparative genomics of xylose-fermenting fungi for enhanced biofuel production.</title>
        <authorList>
            <person name="Wohlbach D.J."/>
            <person name="Kuo A."/>
            <person name="Sato T.K."/>
            <person name="Potts K.M."/>
            <person name="Salamov A.A."/>
            <person name="LaButti K.M."/>
            <person name="Sun H."/>
            <person name="Clum A."/>
            <person name="Pangilinan J.L."/>
            <person name="Lindquist E.A."/>
            <person name="Lucas S."/>
            <person name="Lapidus A."/>
            <person name="Jin M."/>
            <person name="Gunawan C."/>
            <person name="Balan V."/>
            <person name="Dale B.E."/>
            <person name="Jeffries T.W."/>
            <person name="Zinkel R."/>
            <person name="Barry K.W."/>
            <person name="Grigoriev I.V."/>
            <person name="Gasch A.P."/>
        </authorList>
    </citation>
    <scope>NUCLEOTIDE SEQUENCE [LARGE SCALE GENOMIC DNA]</scope>
    <source>
        <strain evidence="2">ATCC 10573 / BCRC 21748 / CBS 615 / JCM 9827 / NBRC 10315 / NRRL Y-1498 / VKM Y-70</strain>
    </source>
</reference>
<gene>
    <name evidence="1" type="ORF">CANTEDRAFT_94317</name>
</gene>
<dbReference type="AlphaFoldDB" id="G3BAI7"/>
<dbReference type="EMBL" id="GL996527">
    <property type="protein sequence ID" value="EGV61411.1"/>
    <property type="molecule type" value="Genomic_DNA"/>
</dbReference>
<dbReference type="HOGENOM" id="CLU_1012537_0_0_1"/>
<dbReference type="eggNOG" id="ENOG502SG1V">
    <property type="taxonomic scope" value="Eukaryota"/>
</dbReference>
<organism evidence="2">
    <name type="scientific">Candida tenuis (strain ATCC 10573 / BCRC 21748 / CBS 615 / JCM 9827 / NBRC 10315 / NRRL Y-1498 / VKM Y-70)</name>
    <name type="common">Yeast</name>
    <name type="synonym">Yamadazyma tenuis</name>
    <dbReference type="NCBI Taxonomy" id="590646"/>
    <lineage>
        <taxon>Eukaryota</taxon>
        <taxon>Fungi</taxon>
        <taxon>Dikarya</taxon>
        <taxon>Ascomycota</taxon>
        <taxon>Saccharomycotina</taxon>
        <taxon>Pichiomycetes</taxon>
        <taxon>Debaryomycetaceae</taxon>
        <taxon>Yamadazyma</taxon>
    </lineage>
</organism>
<name>G3BAI7_CANTC</name>
<sequence>MSEFELLILPKNYLVTRSHWTPYYKFVNKSYDKPRFQYECVSGKRISSPTSFLSDLDLEANLDALLFILLGPKDVCGKLQRDFDLESQSLQDAYACDIPKEYFEKLRFNASKVKIKEINDDYDLQDDLYRVLASSGYLVKETFDNQLTLELTAFTSFMRSLGSLTFEFVVENYLQNLKFLEYTNNPQISSQKYDKVLIEAYVIREHGLVDFYIKKCKFQPTTYPDKLFKPELTTTSKRIIAKAEFSLAIFHREVDII</sequence>